<dbReference type="EMBL" id="QVXO01000075">
    <property type="protein sequence ID" value="RPJ88181.1"/>
    <property type="molecule type" value="Genomic_DNA"/>
</dbReference>
<sequence length="2470" mass="249822">MSSDDMSMKKLARKLWTGRSSREVQQSLFRRRPLFEALERRYLMSAELLVPPPPPASDQAPVVAPADPAAGAQGKKPSAPGSHPYLVERAAFKAVTQHSEMLTLEQYAKANATRQGDAKAWLPGQEASQPKPAANIPGYTTNSEQTPVRQIIFVDPAVDNAEQIVQGLYGLISGKTEGLDGLARPTGDGPQLQVLRSHDTEIIVLDGRYDGVDQITQVLGQHQDLAAVQIMSHGSVGSLKLGTATLGSGQLDAYKDQLRAWGDAMSEDGDILLYGCNVAAGRGGIAFVDSLAAITRADVAAATHTVGSAALGGDWVLDYRHGAIEAGTVTVASWNGVMASATGLQSGGSTLQGVAVNDHLIGYGSNNTFVFDNNSTAAVTTIEVRQGMKLDNGVWVRNEDDDNSNNTLDFSGIRGNVTAIISNNDAYQITYSTVDAGNNWTQRVVNVVFKSADGSQNLKIGDKTFNLIGTAQSGKTILDYSGYATGVTVDLSGPTADANGEEIPPPPPTGFGYVRAISGVKGSTQGGNRITVVGDTTVTINSSQDIIKGSGGGNTYIAAAGTLGFNLTQQAGQSGNTLDLSQFGADVTARVQTGGGISVYMGAGVAADGSVNGLAAALVSNLDVQMFFGVAGRTTLDYSAYEDNVTVNLNFQDGNTGLYDASGLGGVLNISNVIGAGGDYGNDIVGSLGDNIITVANSRGQNRISGGGGNDLVIGNLAAGGATEYIAGVESNASLSGDKTSATLTNTPLGAGAASTVTLRGVNAVTLQDYRTIDAAAAAGSAYHAATSVTLDGTNYRGDLTLIGSAGANVLLGGLGHNTFTGYQGANQLWAQAGAQSNTLDENGQWNFTLTNNQLSASYASDGTPLGAGVPVPTLSNTLNGAFSDARLNGGLGSTLIDASAFSGNTVLVSGLMAGGVIRAGSGDNTRHQIMLLGGRYNLYGGTGANAATELVVAADGLTGTDGAGYQSQMAASGGVGYVSFQQTGATGWIQRTANETQATASTYAGISSVRVISGEYGNWIDTSRFAGTAVLDGIAGLSNYFIISNAYATQVIGSAGSNTIELSTGGKSVALDNSQVKIGSGGAQISSVHTNVKDFRFVVEGSSANTVDTTAYTGVTTRTYLSDLTSGYTPAEGPALAFVFPNHGNARVDVGLEGVRTIQDLLDAIGAGIMVNAAGEPLRVAVGGPNAGKLIPASDSTTPWDYLYALTASLDGQGRLQIRYSQDAIAAGYSGAFSLAPGMQAALNADGTVSNSTVSLSDAAYKLGLIAAGQVQSSSDGAGVLTGAALAIGHQTQFVLAGSNSTIRSGGGDNTFVVNYGQGGLNTGAGNSIAAQAGARNSLVVNTSVGAVLSNTNVHFVSGGSAASQVALNGGVFADATVISTSSTGATTLDASAWTQAVTLGSSGGYDTLKGNTNNVSFMVTQPADTAGGTVTVTLASNSGSGNSLQVMALGGSAALSNLISTTGTIAGVTLGANTNKLDYVLDIGSGALDQALTVSGRNVIIRGQSYSVLHNITLDAGYALRLEGEKITVGATSGANIVLAAGAVELAAQRYRPWRSAVAQIYKLDAAITINNATLWAKDTGGSGVSLTSKIDSKDYDLDPLIKNGANQGGVLGTLAGGVNSAFDALMKFLDGAGAMAAWAGIEYNSSIKVGAQARLVSNGDVTITSTTSATVKLSPLVAKIAGIAVGVLQNKSTIDVQGTVIASRSITIKSDLTNEMEIALLPGQIGAVPAVIGVGVAVVISESSVHIGTGARLETGLLHTANPDTGTVSGVGGDVTIQALTSHKSTISISAAGAMAESDDTKPVTGADGKIDPSKETGKYKAGYAKVGVAVGFAYNQLTTEAYMDGTVVTRNAGKVTVEAKAQDAGSAIAVKTILGGRAATGSDFLTSAQTEAKNAAIAKTVSPIVGGALGGLGTGVQYVKSFFSALVSESRGGKFGAKIKEIKQEKDFEDRAKYDSDIQKEIDNPSTEFQVGAALGMAMNNITTTARIGNGVVAATVNTAGGDVTVKAQTQYNTRLTIMSGVDDQAIADKQAFLNKKNNLTTNQPERAPGPDGSDFGAAAAVVIGIDDVATRATVSQLAAINTQGGDVAVTANTLNQIDPMKLWLVNLYAPFDGINAKWNDADGTKAKAEVAGKAAASFLNNLQATLTSTGGISSSFSSWASATAKSKKLALSGAFTVLVQDTKTQAQVAGKINTTLSGGTAGDVTVQAENSSQRLNLVGNIILPSISLGGAKSLQQAAPRGAAESRYSYGKDRVKGFLTPKFQGFDYGSSSKEGSAIGVSVYVNAAKHDTRAVVSDTAEINSGKLTVDADNELISVTLGASGGQAKSLALNGVVLVNSTSATTLAQVGRGARIAAAGAADIQATDATWVGTVAGAAAGSQAVGVGMSVSINDVNRWTQALIGDTLRVADGAPTGLPVGSFSAASLTIRAENKGFVGNLAVAGSRVSSPVAGAGGGTGAGAGGTGG</sequence>
<dbReference type="InterPro" id="IPR025592">
    <property type="entry name" value="DUF4347"/>
</dbReference>
<dbReference type="RefSeq" id="WP_118934699.1">
    <property type="nucleotide sequence ID" value="NZ_JACVMM010000062.1"/>
</dbReference>
<proteinExistence type="predicted"/>
<comment type="caution">
    <text evidence="3">The sequence shown here is derived from an EMBL/GenBank/DDBJ whole genome shotgun (WGS) entry which is preliminary data.</text>
</comment>
<dbReference type="InterPro" id="IPR053786">
    <property type="entry name" value="LEPRxLL_CS"/>
</dbReference>
<dbReference type="NCBIfam" id="NF012209">
    <property type="entry name" value="LEPR-8K"/>
    <property type="match status" value="1"/>
</dbReference>
<reference evidence="3 4" key="1">
    <citation type="submission" date="2018-08" db="EMBL/GenBank/DDBJ databases">
        <title>Achromobacter xylosoxidans Genome sequencing and assembly.</title>
        <authorList>
            <person name="Wang R."/>
            <person name="Rensing C."/>
            <person name="Li Y."/>
        </authorList>
    </citation>
    <scope>NUCLEOTIDE SEQUENCE [LARGE SCALE GENOMIC DNA]</scope>
    <source>
        <strain evidence="3 4">GD003A</strain>
    </source>
</reference>
<protein>
    <submittedName>
        <fullName evidence="3">DUF4347 domain-containing protein</fullName>
    </submittedName>
</protein>
<dbReference type="Proteomes" id="UP000285324">
    <property type="component" value="Unassembled WGS sequence"/>
</dbReference>
<accession>A0A424W4Q5</accession>
<name>A0A424W4Q5_ALCXX</name>
<gene>
    <name evidence="3" type="ORF">DY367_29080</name>
</gene>
<evidence type="ECO:0000259" key="2">
    <source>
        <dbReference type="Pfam" id="PF14252"/>
    </source>
</evidence>
<dbReference type="OrthoDB" id="6091599at2"/>
<feature type="non-terminal residue" evidence="3">
    <location>
        <position position="2470"/>
    </location>
</feature>
<feature type="compositionally biased region" description="Low complexity" evidence="1">
    <location>
        <begin position="57"/>
        <end position="77"/>
    </location>
</feature>
<dbReference type="Pfam" id="PF14252">
    <property type="entry name" value="DUF4347"/>
    <property type="match status" value="1"/>
</dbReference>
<feature type="region of interest" description="Disordered" evidence="1">
    <location>
        <begin position="123"/>
        <end position="142"/>
    </location>
</feature>
<organism evidence="3 4">
    <name type="scientific">Alcaligenes xylosoxydans xylosoxydans</name>
    <name type="common">Achromobacter xylosoxidans</name>
    <dbReference type="NCBI Taxonomy" id="85698"/>
    <lineage>
        <taxon>Bacteria</taxon>
        <taxon>Pseudomonadati</taxon>
        <taxon>Pseudomonadota</taxon>
        <taxon>Betaproteobacteria</taxon>
        <taxon>Burkholderiales</taxon>
        <taxon>Alcaligenaceae</taxon>
        <taxon>Achromobacter</taxon>
    </lineage>
</organism>
<evidence type="ECO:0000256" key="1">
    <source>
        <dbReference type="SAM" id="MobiDB-lite"/>
    </source>
</evidence>
<evidence type="ECO:0000313" key="3">
    <source>
        <dbReference type="EMBL" id="RPJ88181.1"/>
    </source>
</evidence>
<evidence type="ECO:0000313" key="4">
    <source>
        <dbReference type="Proteomes" id="UP000285324"/>
    </source>
</evidence>
<feature type="region of interest" description="Disordered" evidence="1">
    <location>
        <begin position="1"/>
        <end position="23"/>
    </location>
</feature>
<feature type="domain" description="DUF4347" evidence="2">
    <location>
        <begin position="151"/>
        <end position="328"/>
    </location>
</feature>
<feature type="region of interest" description="Disordered" evidence="1">
    <location>
        <begin position="50"/>
        <end position="82"/>
    </location>
</feature>